<keyword evidence="1" id="KW-1133">Transmembrane helix</keyword>
<accession>A0AAW9DNM5</accession>
<dbReference type="EMBL" id="JAWXYB010000018">
    <property type="protein sequence ID" value="MDX5930330.1"/>
    <property type="molecule type" value="Genomic_DNA"/>
</dbReference>
<protein>
    <submittedName>
        <fullName evidence="2">DUF2125 domain-containing protein</fullName>
    </submittedName>
</protein>
<keyword evidence="1" id="KW-0472">Membrane</keyword>
<feature type="transmembrane region" description="Helical" evidence="1">
    <location>
        <begin position="7"/>
        <end position="26"/>
    </location>
</feature>
<keyword evidence="3" id="KW-1185">Reference proteome</keyword>
<dbReference type="AlphaFoldDB" id="A0AAW9DNM5"/>
<name>A0AAW9DNM5_ACIAO</name>
<dbReference type="Pfam" id="PF09898">
    <property type="entry name" value="DUF2125"/>
    <property type="match status" value="1"/>
</dbReference>
<dbReference type="Proteomes" id="UP001279553">
    <property type="component" value="Unassembled WGS sequence"/>
</dbReference>
<gene>
    <name evidence="2" type="ORF">SIL87_06050</name>
</gene>
<sequence>MRGVVRFLIALIVILAIAYLGAWWYVQGRMAVAFRQQEQALRAAGWTVTHGATARGTSPLAATYTVQDIAFTPPDQGVPRPTITLPQLSVKVALAAPFTLDIGLPLAWHIAMSQGPAFTLRFATLHDDYQIDPNALLGHKANPLRSGTIRFTGMRLDSAETNFTLISIASYVATGHDDPDAGTHATALMLHQSLKGLALSPIFVTLGHVPFDGKLAALRFDIDLSGPKLPAAAPTAITPATTPAPTSPQQAWQKLGPMIHDWAKAGGHGSFAIALDLGPLKAHDHGNFRFDATPQPQGKMTLTGDGVGEFLGDIASAYPQTVGVVSLLTAQSAPYMSKTPTGHQRLTVDFALANGILTANGKKVAHVPPVVWPPAG</sequence>
<organism evidence="2 3">
    <name type="scientific">Acidiphilium acidophilum</name>
    <name type="common">Thiobacillus acidophilus</name>
    <dbReference type="NCBI Taxonomy" id="76588"/>
    <lineage>
        <taxon>Bacteria</taxon>
        <taxon>Pseudomonadati</taxon>
        <taxon>Pseudomonadota</taxon>
        <taxon>Alphaproteobacteria</taxon>
        <taxon>Acetobacterales</taxon>
        <taxon>Acidocellaceae</taxon>
        <taxon>Acidiphilium</taxon>
    </lineage>
</organism>
<proteinExistence type="predicted"/>
<dbReference type="RefSeq" id="WP_319613285.1">
    <property type="nucleotide sequence ID" value="NZ_JAWXYB010000018.1"/>
</dbReference>
<evidence type="ECO:0000256" key="1">
    <source>
        <dbReference type="SAM" id="Phobius"/>
    </source>
</evidence>
<reference evidence="2 3" key="1">
    <citation type="submission" date="2023-11" db="EMBL/GenBank/DDBJ databases">
        <title>MicrobeMod: A computational toolkit for identifying prokaryotic methylation and restriction-modification with nanopore sequencing.</title>
        <authorList>
            <person name="Crits-Christoph A."/>
            <person name="Kang S.C."/>
            <person name="Lee H."/>
            <person name="Ostrov N."/>
        </authorList>
    </citation>
    <scope>NUCLEOTIDE SEQUENCE [LARGE SCALE GENOMIC DNA]</scope>
    <source>
        <strain evidence="2 3">DSMZ 700</strain>
    </source>
</reference>
<dbReference type="InterPro" id="IPR018666">
    <property type="entry name" value="DUF2125"/>
</dbReference>
<keyword evidence="1" id="KW-0812">Transmembrane</keyword>
<comment type="caution">
    <text evidence="2">The sequence shown here is derived from an EMBL/GenBank/DDBJ whole genome shotgun (WGS) entry which is preliminary data.</text>
</comment>
<evidence type="ECO:0000313" key="3">
    <source>
        <dbReference type="Proteomes" id="UP001279553"/>
    </source>
</evidence>
<evidence type="ECO:0000313" key="2">
    <source>
        <dbReference type="EMBL" id="MDX5930330.1"/>
    </source>
</evidence>